<organism evidence="2 3">
    <name type="scientific">Lactuca sativa</name>
    <name type="common">Garden lettuce</name>
    <dbReference type="NCBI Taxonomy" id="4236"/>
    <lineage>
        <taxon>Eukaryota</taxon>
        <taxon>Viridiplantae</taxon>
        <taxon>Streptophyta</taxon>
        <taxon>Embryophyta</taxon>
        <taxon>Tracheophyta</taxon>
        <taxon>Spermatophyta</taxon>
        <taxon>Magnoliopsida</taxon>
        <taxon>eudicotyledons</taxon>
        <taxon>Gunneridae</taxon>
        <taxon>Pentapetalae</taxon>
        <taxon>asterids</taxon>
        <taxon>campanulids</taxon>
        <taxon>Asterales</taxon>
        <taxon>Asteraceae</taxon>
        <taxon>Cichorioideae</taxon>
        <taxon>Cichorieae</taxon>
        <taxon>Lactucinae</taxon>
        <taxon>Lactuca</taxon>
    </lineage>
</organism>
<evidence type="ECO:0000256" key="1">
    <source>
        <dbReference type="SAM" id="MobiDB-lite"/>
    </source>
</evidence>
<reference evidence="2 3" key="1">
    <citation type="journal article" date="2017" name="Nat. Commun.">
        <title>Genome assembly with in vitro proximity ligation data and whole-genome triplication in lettuce.</title>
        <authorList>
            <person name="Reyes-Chin-Wo S."/>
            <person name="Wang Z."/>
            <person name="Yang X."/>
            <person name="Kozik A."/>
            <person name="Arikit S."/>
            <person name="Song C."/>
            <person name="Xia L."/>
            <person name="Froenicke L."/>
            <person name="Lavelle D.O."/>
            <person name="Truco M.J."/>
            <person name="Xia R."/>
            <person name="Zhu S."/>
            <person name="Xu C."/>
            <person name="Xu H."/>
            <person name="Xu X."/>
            <person name="Cox K."/>
            <person name="Korf I."/>
            <person name="Meyers B.C."/>
            <person name="Michelmore R.W."/>
        </authorList>
    </citation>
    <scope>NUCLEOTIDE SEQUENCE [LARGE SCALE GENOMIC DNA]</scope>
    <source>
        <strain evidence="3">cv. Salinas</strain>
        <tissue evidence="2">Seedlings</tissue>
    </source>
</reference>
<dbReference type="AlphaFoldDB" id="A0A9R1XGS4"/>
<dbReference type="Proteomes" id="UP000235145">
    <property type="component" value="Unassembled WGS sequence"/>
</dbReference>
<accession>A0A9R1XGS4</accession>
<sequence>MVKLSASSVAPLMESQTPLSNLDEEGGERRHQKQLETLKEHLATFLGLRGGFVEEKELIKKPTPNFNQMNIQWCKLIPIKASTFVWRAALSSTPSAVALGHRGVALAIVL</sequence>
<dbReference type="EMBL" id="NBSK02000004">
    <property type="protein sequence ID" value="KAJ0212109.1"/>
    <property type="molecule type" value="Genomic_DNA"/>
</dbReference>
<feature type="compositionally biased region" description="Polar residues" evidence="1">
    <location>
        <begin position="1"/>
        <end position="20"/>
    </location>
</feature>
<evidence type="ECO:0000313" key="2">
    <source>
        <dbReference type="EMBL" id="KAJ0212109.1"/>
    </source>
</evidence>
<protein>
    <submittedName>
        <fullName evidence="2">Uncharacterized protein</fullName>
    </submittedName>
</protein>
<feature type="region of interest" description="Disordered" evidence="1">
    <location>
        <begin position="1"/>
        <end position="31"/>
    </location>
</feature>
<proteinExistence type="predicted"/>
<comment type="caution">
    <text evidence="2">The sequence shown here is derived from an EMBL/GenBank/DDBJ whole genome shotgun (WGS) entry which is preliminary data.</text>
</comment>
<keyword evidence="3" id="KW-1185">Reference proteome</keyword>
<evidence type="ECO:0000313" key="3">
    <source>
        <dbReference type="Proteomes" id="UP000235145"/>
    </source>
</evidence>
<name>A0A9R1XGS4_LACSA</name>
<gene>
    <name evidence="2" type="ORF">LSAT_V11C400180320</name>
</gene>